<feature type="compositionally biased region" description="Low complexity" evidence="6">
    <location>
        <begin position="3410"/>
        <end position="3429"/>
    </location>
</feature>
<feature type="region of interest" description="Disordered" evidence="6">
    <location>
        <begin position="1567"/>
        <end position="1712"/>
    </location>
</feature>
<dbReference type="InterPro" id="IPR046785">
    <property type="entry name" value="SrpA-like_SigLec-like_dom"/>
</dbReference>
<feature type="compositionally biased region" description="Basic and acidic residues" evidence="6">
    <location>
        <begin position="183"/>
        <end position="207"/>
    </location>
</feature>
<dbReference type="Pfam" id="PF07564">
    <property type="entry name" value="DUF1542"/>
    <property type="match status" value="6"/>
</dbReference>
<dbReference type="Pfam" id="PF20164">
    <property type="entry name" value="GspA_SrpA_N"/>
    <property type="match status" value="1"/>
</dbReference>
<feature type="domain" description="Gram-positive cocci surface proteins LPxTG" evidence="7">
    <location>
        <begin position="3774"/>
        <end position="3810"/>
    </location>
</feature>
<feature type="compositionally biased region" description="Polar residues" evidence="6">
    <location>
        <begin position="171"/>
        <end position="182"/>
    </location>
</feature>
<dbReference type="NCBIfam" id="TIGR01167">
    <property type="entry name" value="LPXTG_anchor"/>
    <property type="match status" value="1"/>
</dbReference>
<gene>
    <name evidence="8" type="ORF">MASAN616_00680</name>
</gene>
<dbReference type="InterPro" id="IPR019931">
    <property type="entry name" value="LPXTG_anchor"/>
</dbReference>
<organism evidence="8">
    <name type="scientific">Streptococcus sp. SN-1</name>
    <dbReference type="NCBI Taxonomy" id="3074854"/>
    <lineage>
        <taxon>Bacteria</taxon>
        <taxon>Bacillati</taxon>
        <taxon>Bacillota</taxon>
        <taxon>Bacilli</taxon>
        <taxon>Lactobacillales</taxon>
        <taxon>Streptococcaceae</taxon>
        <taxon>Streptococcus</taxon>
    </lineage>
</organism>
<evidence type="ECO:0000256" key="2">
    <source>
        <dbReference type="ARBA" id="ARBA00022525"/>
    </source>
</evidence>
<dbReference type="InterPro" id="IPR044024">
    <property type="entry name" value="aRib"/>
</dbReference>
<feature type="coiled-coil region" evidence="5">
    <location>
        <begin position="1915"/>
        <end position="1949"/>
    </location>
</feature>
<dbReference type="EMBL" id="AP028929">
    <property type="protein sequence ID" value="BET04205.1"/>
    <property type="molecule type" value="Genomic_DNA"/>
</dbReference>
<evidence type="ECO:0000313" key="8">
    <source>
        <dbReference type="EMBL" id="BET04205.1"/>
    </source>
</evidence>
<keyword evidence="2" id="KW-0964">Secreted</keyword>
<feature type="compositionally biased region" description="Basic and acidic residues" evidence="6">
    <location>
        <begin position="3352"/>
        <end position="3365"/>
    </location>
</feature>
<dbReference type="InterPro" id="IPR011439">
    <property type="entry name" value="DUF1542"/>
</dbReference>
<feature type="region of interest" description="Disordered" evidence="6">
    <location>
        <begin position="1316"/>
        <end position="1343"/>
    </location>
</feature>
<keyword evidence="5" id="KW-0175">Coiled coil</keyword>
<evidence type="ECO:0000256" key="1">
    <source>
        <dbReference type="ARBA" id="ARBA00022512"/>
    </source>
</evidence>
<dbReference type="Pfam" id="PF04650">
    <property type="entry name" value="YSIRK_signal"/>
    <property type="match status" value="1"/>
</dbReference>
<feature type="compositionally biased region" description="Basic and acidic residues" evidence="6">
    <location>
        <begin position="1812"/>
        <end position="1845"/>
    </location>
</feature>
<feature type="compositionally biased region" description="Basic and acidic residues" evidence="6">
    <location>
        <begin position="1205"/>
        <end position="1220"/>
    </location>
</feature>
<evidence type="ECO:0000256" key="3">
    <source>
        <dbReference type="ARBA" id="ARBA00022729"/>
    </source>
</evidence>
<protein>
    <recommendedName>
        <fullName evidence="7">Gram-positive cocci surface proteins LPxTG domain-containing protein</fullName>
    </recommendedName>
</protein>
<name>A0AAT9FYB7_9STRE</name>
<dbReference type="PROSITE" id="PS50847">
    <property type="entry name" value="GRAM_POS_ANCHORING"/>
    <property type="match status" value="1"/>
</dbReference>
<evidence type="ECO:0000259" key="7">
    <source>
        <dbReference type="PROSITE" id="PS50847"/>
    </source>
</evidence>
<evidence type="ECO:0000256" key="5">
    <source>
        <dbReference type="SAM" id="Coils"/>
    </source>
</evidence>
<feature type="region of interest" description="Disordered" evidence="6">
    <location>
        <begin position="138"/>
        <end position="208"/>
    </location>
</feature>
<feature type="region of interest" description="Disordered" evidence="6">
    <location>
        <begin position="2176"/>
        <end position="2214"/>
    </location>
</feature>
<dbReference type="InterPro" id="IPR005877">
    <property type="entry name" value="YSIRK_signal_dom"/>
</dbReference>
<feature type="compositionally biased region" description="Basic and acidic residues" evidence="6">
    <location>
        <begin position="1567"/>
        <end position="1596"/>
    </location>
</feature>
<keyword evidence="4" id="KW-0572">Peptidoglycan-anchor</keyword>
<evidence type="ECO:0000256" key="6">
    <source>
        <dbReference type="SAM" id="MobiDB-lite"/>
    </source>
</evidence>
<keyword evidence="1" id="KW-0134">Cell wall</keyword>
<dbReference type="Pfam" id="PF00746">
    <property type="entry name" value="Gram_pos_anchor"/>
    <property type="match status" value="1"/>
</dbReference>
<dbReference type="Pfam" id="PF18938">
    <property type="entry name" value="aRib"/>
    <property type="match status" value="21"/>
</dbReference>
<dbReference type="RefSeq" id="WP_369606782.1">
    <property type="nucleotide sequence ID" value="NZ_AP028929.1"/>
</dbReference>
<sequence length="3810" mass="399330">MENKPSMSRVERLHREKVTRYSIRKYSFGAASVAVAALFMFLGNGAVSVQADQIQPGDTAAAQPATPALDKTQLESYISEIETKLSNGSYDNKTEESVAVLKAELESAKATLANATTQAELKKAYSKLVTTVNSKLKNKPVEKKETPAVDTTEGKETVGKTAENTEKKSESNSIENTGSNDARNGKELDKNNAFRAETDTEKPKVSIDYDDPASQTFWVTPTEETKIIDRIKITDNSGKIVKGWMQKMGGGKDVNIGYGLNNSNIDGETTATAAQPATLSVTGVLQPRLNGKPWPNGSTVVSRKVRAKDASNNEIDNEGASDPAYQVFFKVRSQNVKYTEDLANKAANFDKVAVADPAQLQQAELDKIKAGLQAGDGNNLNGKIDTVTQKGDKVVITYNDGTTAERPVTDFARVNAKPTAEFPFSDAAAKEIYVYGAEENSFGIKIKDDSGKISSATLRQGGNQEFATVPGETNKISTQYGYTANTITTETPATDANPAVITYSGRPAPEGTFTQDNLNAATRGENPPGVALGWRFLRVADADGGEIGGSARNATDPGAFRVMLKPQTQKYDVTTPENEADKLPVVDANHVTDAEFKKLVGANNANIKLHYSKTNTDANLVAKQGQNVDDKADKIKSVTKVDNNMVVTYKDGSTDTLPLTKFARTNAAPTVEIPYSLDGKKDVYVYANEDFEIPIKFTDDSGKIASANVLRGGNNESPVKDASNPNVLNNEFNTTVEKISTETVATAENPAIVKIQGNISKDNSGIPASSFPKEPDQELKIVTRYATATDTDGRELSNIATSDSYAKDPGSFTIKLKAQTAKYDIKTPETKVPVVDANNVTEAEFNEIKKNIKIQYSTENPDKNLADKKGTEVENQDDRIESITKDGNNVVVTYKDGSKDTKPLTDFARTNPAPTVELPYSNPDKKQIYVYTGENTDLTFKASDDAEVKDLYLRGPGGVGNDNTAGYGFTTGKIDNDVVTNGEGKVSDDKRTATIKMTGVTTLTAPNQWTSFVVANDNDNASSFPAGQNYDATTDDAVRQQKPGYVQFIVKNQTSKYDIAAPTEKVAVTDPANVTEAELEKIKEKLQIEYSNNNDDANLADKKGKTVDAADAKAKIASVTKDDQGNLVVTYTDGSTDKKPLSEFVTLDKQPAINEVNKAAEKQIEAINNNPEATKEEKDKAIEQVNADKAKALEDIANSTATTKPELDKVEKAGTDKIKTDNPVLSKKPAAKQAIDDALAAKNKAIDARPDLTPEEKTKAKEAAKAAADKAKEAVDAAKTDAEVTKAKEAGTTAVADVTPVAKAEAKKAIAKALEDKNSEIDKRTDLTDEEKTAAKNEAKDKADAQLAEIAKQPDAAATPAAAKTAQDVVDAAKETGVDEVTAVNPVAKAKPEAKKAIDKALEAKNQEIDARTDLTPEEKTKAKEVAKAQADVAKGAVDAATTNAAVDKAKADGTTAVANVTPVVKEAAKKAIADELAEKEKAIDARKDLTDAEKAKAKEEAQAKAKEATDAINKQPDVATTPTAAKTAQDAVDAAKAKGVADVKAVNPVAKEAAKQAIADELAKKVGEIDARPDLTDKEKDAAKKDAQAKAKKATDAINAQPDNAETPEKAAEAQTAVDGAKDKGVADVKAVNPVAKEKAKEEIAKELAKKEEAIDARPDLTDEEKAAAKKDAQAKAKEATDAIDAQPSIAETPEKAAEAQKAVDGAKDKGVADVKAVDPVAAKKPEAKKAVDAALKAKVDAINAREDLTPAEKDEAKKAAEKAADDAKKAIDAATTDAAVDAAKNAGTGEVAKVNPVAKEKAKEEIAKELAKKEEAIDGRKDLTDEEKAAAKKEAQDKAKEATDAINDQPANAETPEKAAEAQKAVDGAKDKGVADVKAVNPEAVTKPAAKKAIEDKLAKQLEDIANTPDATDEEKKVAADAAKAQAEEAKEEIDKAGTDAEVKQLQEAAEGEIEKSVPVVEDKPNARKAIDEEATAKKAEIDARNDLTPEAKAKLKAKVDKAAEKSKAAIDAVSSVDDVNTIEEADKAAIKAIGEVNRPIDKVLVKDPSALTDEEKAKILEEVKKVNPTAKEVKYDENGNIEVTTEAGDKGIINPTKLVKTEDQLDNGKGGNDINKPLDKVIVKDPSNLTDEEKAKIVAKVEEVNPDAIVTINEDGTVSVSAPDGKTAAIPASELVRTKEDTSNPDAGNSKIVKPADKVAGEANDPDDQAKVEEKLRELNPETKSVKFDEDGNATVTLKDGTTATIPSEDLFKSEVDATKPNAGNDIVKPADKTVVANPEKLTDAEKKAIEDKVKAVNPDATVVVDDKGNATVTTPEGKTAVIPAADLTKDPEAATKPNAGNDIVKPADKTVVANPEKLTDAEKKAIEDKVKAVNPDATVVVDDKGNATVTTPEGKTAVIPAADLTKDPEAATKPNAGNDIVKPADKTVVANPEKLTDAEKKAIEDKVKAVNPDATVVVDDKGNATVTTPEGKTAVIPAADLTKDPEAATKPNAGNDIVKPADKTVVANPEKLTDAEKKAIEDKVKAVNPDATVVVDDKGNATVTTPEGKTAVIPAADLTKDPEAATKPNAGNDIVKPADKTVVANPEKLTDAEKKAIEDKVKAVNPGSKVVVDDKGNATVTTPEGNTAVIPAADLTKDPEAATKPNAGNDIVKPADKTVVANPEKLTDAEKKAIEDKVKAVNPDATVVVDDKGNATVTTPEGKTAVIPAADLTKDPEAATKPNAGNDIVKPADKTAVKDPANLTPEEKKAIEDKVKAVNPDATVVVDDKGNATVTTPEGKTAVIPAADLTKDPAAATKPNAGNDIVKPADKTVVANPEKLTDAEKKAIEDKVKAVNPDATVVVDDKGNATVTTPEGNTAVIPAADLTKDPAAATKPNAGNDIVKPADKTVVANPEKLTDAEKKAIEDKVKAVNPDATVVVDDKGNATVTTPEGNTAVIPAADLTKDPEAATKPNAGNDIVKPADKTVVANPEKLTDAEKKAIEDKVKAVNPDATVVVDDKGNATVTTPEGKTAVIPAADLTKDPEAATKPNAGNDIVKPADKTVVANPEKLTDAEKKAIEDKVKAVNPDATVVVDDKGNATVTTPEGKTAVIPAVDLTKDPEAATKPNAGNDIVKPADKTVVANPEKLTDAEKKAIEDKVKAVNPDATVVVDDKGNATVTTPEGKTAVIPAADLTKDPEAATKPNAGNDIVKPADKTAVANPEKLTDAEKKAIEDKVKAVNPDATVVVDDKGNATVTTPEGKTAVIPAADLTKDPAAATKPNAVNTPASKVEVKDPANLTDEEKAKVKKAIEAVNPGSKVVVDDKGNATVTTPEGNTAVIPAADVTKSAADAGKANAGNAVNTPASKVEVKDPANLTPEEKKAIEDKVKAVNPDATVVVDDKGNATVTTPEGKTATIPATDLTKSASDAGKANAGNGANTPATKTVVKDPTNLTDEEKAKVKKAVEDVNPGSTVVVNDKGDVIVTKGDGTVLVIPELDLVIPEDKLTDPTQQNGVNTPATRVLVGDKAKLTADEIEKVKESIKAVNPGSTVVVDENGNATVTTPEGKTATIPAARLVKDAKDVAAKNNGENINLDFEKETVADFNNLTDAEKEAAKAKIKGANADVLEVIFDKAGNATVITKDGKVYTIVAKDIFKQRPYVPSNGGGNNGATNTDAKVDKAKLEGAIRQLDELIIKESAKFDAETAKEANALSADAKKVFANADASQAEVDAMVKRIEDFMAKVASSTDHATPANDQAAQKPAVAPATAQAAANASQEATTNARKAAKELPNTGTADSTVAMVAAAASALLGLGLAGRRRKEDEEA</sequence>
<feature type="region of interest" description="Disordered" evidence="6">
    <location>
        <begin position="1196"/>
        <end position="1230"/>
    </location>
</feature>
<feature type="region of interest" description="Disordered" evidence="6">
    <location>
        <begin position="3410"/>
        <end position="3438"/>
    </location>
</feature>
<feature type="region of interest" description="Disordered" evidence="6">
    <location>
        <begin position="1812"/>
        <end position="1875"/>
    </location>
</feature>
<feature type="compositionally biased region" description="Basic and acidic residues" evidence="6">
    <location>
        <begin position="1495"/>
        <end position="1510"/>
    </location>
</feature>
<feature type="region of interest" description="Disordered" evidence="6">
    <location>
        <begin position="1745"/>
        <end position="1766"/>
    </location>
</feature>
<keyword evidence="3" id="KW-0732">Signal</keyword>
<feature type="region of interest" description="Disordered" evidence="6">
    <location>
        <begin position="1495"/>
        <end position="1537"/>
    </location>
</feature>
<feature type="compositionally biased region" description="Basic and acidic residues" evidence="6">
    <location>
        <begin position="139"/>
        <end position="170"/>
    </location>
</feature>
<feature type="region of interest" description="Disordered" evidence="6">
    <location>
        <begin position="1246"/>
        <end position="1265"/>
    </location>
</feature>
<feature type="compositionally biased region" description="Basic and acidic residues" evidence="6">
    <location>
        <begin position="1637"/>
        <end position="1682"/>
    </location>
</feature>
<accession>A0AAT9FYB7</accession>
<dbReference type="NCBIfam" id="TIGR01168">
    <property type="entry name" value="YSIRK_signal"/>
    <property type="match status" value="1"/>
</dbReference>
<evidence type="ECO:0000256" key="4">
    <source>
        <dbReference type="ARBA" id="ARBA00023088"/>
    </source>
</evidence>
<dbReference type="Gene3D" id="3.10.20.890">
    <property type="match status" value="25"/>
</dbReference>
<feature type="region of interest" description="Disordered" evidence="6">
    <location>
        <begin position="3340"/>
        <end position="3365"/>
    </location>
</feature>
<reference evidence="8" key="1">
    <citation type="submission" date="2024-06" db="EMBL/GenBank/DDBJ databases">
        <title>Whole Genome Sequence of Streptococcus sp. strain SN-1.</title>
        <authorList>
            <person name="Saito M."/>
            <person name="Kuwahara N."/>
            <person name="Senpuku H."/>
        </authorList>
    </citation>
    <scope>NUCLEOTIDE SEQUENCE</scope>
    <source>
        <strain evidence="8">SN-1</strain>
    </source>
</reference>
<proteinExistence type="predicted"/>